<dbReference type="InterPro" id="IPR043148">
    <property type="entry name" value="TagF_C"/>
</dbReference>
<evidence type="ECO:0000313" key="2">
    <source>
        <dbReference type="Proteomes" id="UP001500740"/>
    </source>
</evidence>
<reference evidence="2" key="1">
    <citation type="journal article" date="2019" name="Int. J. Syst. Evol. Microbiol.">
        <title>The Global Catalogue of Microorganisms (GCM) 10K type strain sequencing project: providing services to taxonomists for standard genome sequencing and annotation.</title>
        <authorList>
            <consortium name="The Broad Institute Genomics Platform"/>
            <consortium name="The Broad Institute Genome Sequencing Center for Infectious Disease"/>
            <person name="Wu L."/>
            <person name="Ma J."/>
        </authorList>
    </citation>
    <scope>NUCLEOTIDE SEQUENCE [LARGE SCALE GENOMIC DNA]</scope>
    <source>
        <strain evidence="2">JCM 14193</strain>
    </source>
</reference>
<dbReference type="InterPro" id="IPR030906">
    <property type="entry name" value="Surf_polysacc"/>
</dbReference>
<gene>
    <name evidence="1" type="ORF">GCM10008935_06110</name>
</gene>
<dbReference type="NCBIfam" id="TIGR04396">
    <property type="entry name" value="surf_polysacc"/>
    <property type="match status" value="1"/>
</dbReference>
<dbReference type="Proteomes" id="UP001500740">
    <property type="component" value="Unassembled WGS sequence"/>
</dbReference>
<comment type="caution">
    <text evidence="1">The sequence shown here is derived from an EMBL/GenBank/DDBJ whole genome shotgun (WGS) entry which is preliminary data.</text>
</comment>
<evidence type="ECO:0008006" key="3">
    <source>
        <dbReference type="Google" id="ProtNLM"/>
    </source>
</evidence>
<organism evidence="1 2">
    <name type="scientific">Alkalibacillus silvisoli</name>
    <dbReference type="NCBI Taxonomy" id="392823"/>
    <lineage>
        <taxon>Bacteria</taxon>
        <taxon>Bacillati</taxon>
        <taxon>Bacillota</taxon>
        <taxon>Bacilli</taxon>
        <taxon>Bacillales</taxon>
        <taxon>Bacillaceae</taxon>
        <taxon>Alkalibacillus</taxon>
    </lineage>
</organism>
<evidence type="ECO:0000313" key="1">
    <source>
        <dbReference type="EMBL" id="GAA0454067.1"/>
    </source>
</evidence>
<dbReference type="Gene3D" id="3.40.50.12580">
    <property type="match status" value="1"/>
</dbReference>
<sequence length="411" mass="47897">MKYLYLPVEVRVRELDAKLLLAYHAAREGFRVVVGEQIAVEQAATAMPCGIYLTKGYPERYKSRVIKKMKEAGNKLVELDEEGLIINNPKLYIQERMSPSLSKKLDEIYCWGAFQKGVITDLAPSLMEKCLLTGNPRFDLLKKKYRPLYNDRVENLKQSYGDYILVNTRFAIFNSRNKRKKNPQHEQYPYMKKLFQHFIELIGELSHKNPSKTIVVRPHPNENYNAYRKRFSSYSNVVVAPFGNVVDWILASELVIHNGCTTGIEAYLLEKPVISYMPIEDERYDVFLPNQFSYKAITTDDIIDSIHNGYSTHEKTRKQHNVLTHYISGWKTPAYEQIIDAMKQLDVESHPTNTFQPNPIKRSKKARERFTRLTDQDIRKFFRQLDSIEGHQSKIGITMLGRDVFEVWLEG</sequence>
<keyword evidence="2" id="KW-1185">Reference proteome</keyword>
<accession>A0ABP3JKF3</accession>
<name>A0ABP3JKF3_9BACI</name>
<dbReference type="SUPFAM" id="SSF53756">
    <property type="entry name" value="UDP-Glycosyltransferase/glycogen phosphorylase"/>
    <property type="match status" value="1"/>
</dbReference>
<dbReference type="RefSeq" id="WP_343781704.1">
    <property type="nucleotide sequence ID" value="NZ_BAAACZ010000005.1"/>
</dbReference>
<protein>
    <recommendedName>
        <fullName evidence="3">Surface carbohydrate biosynthesis protein</fullName>
    </recommendedName>
</protein>
<proteinExistence type="predicted"/>
<dbReference type="EMBL" id="BAAACZ010000005">
    <property type="protein sequence ID" value="GAA0454067.1"/>
    <property type="molecule type" value="Genomic_DNA"/>
</dbReference>